<name>A0ABT8GHI1_9MICO</name>
<evidence type="ECO:0000259" key="1">
    <source>
        <dbReference type="Pfam" id="PF12697"/>
    </source>
</evidence>
<dbReference type="Proteomes" id="UP001172708">
    <property type="component" value="Unassembled WGS sequence"/>
</dbReference>
<dbReference type="GO" id="GO:0016787">
    <property type="term" value="F:hydrolase activity"/>
    <property type="evidence" value="ECO:0007669"/>
    <property type="project" value="UniProtKB-KW"/>
</dbReference>
<dbReference type="PANTHER" id="PTHR43689">
    <property type="entry name" value="HYDROLASE"/>
    <property type="match status" value="1"/>
</dbReference>
<accession>A0ABT8GHI1</accession>
<dbReference type="PANTHER" id="PTHR43689:SF8">
    <property type="entry name" value="ALPHA_BETA-HYDROLASES SUPERFAMILY PROTEIN"/>
    <property type="match status" value="1"/>
</dbReference>
<proteinExistence type="predicted"/>
<reference evidence="2" key="1">
    <citation type="submission" date="2023-06" db="EMBL/GenBank/DDBJ databases">
        <title>Egi l300058.</title>
        <authorList>
            <person name="Gao L."/>
            <person name="Fang B.-Z."/>
            <person name="Li W.-J."/>
        </authorList>
    </citation>
    <scope>NUCLEOTIDE SEQUENCE</scope>
    <source>
        <strain evidence="2">EGI L300058</strain>
    </source>
</reference>
<protein>
    <submittedName>
        <fullName evidence="2">Alpha/beta hydrolase</fullName>
    </submittedName>
</protein>
<dbReference type="EMBL" id="JAUHQA010000001">
    <property type="protein sequence ID" value="MDN4480893.1"/>
    <property type="molecule type" value="Genomic_DNA"/>
</dbReference>
<keyword evidence="3" id="KW-1185">Reference proteome</keyword>
<dbReference type="RefSeq" id="WP_301142356.1">
    <property type="nucleotide sequence ID" value="NZ_JAUHQA010000001.1"/>
</dbReference>
<dbReference type="InterPro" id="IPR000073">
    <property type="entry name" value="AB_hydrolase_1"/>
</dbReference>
<evidence type="ECO:0000313" key="3">
    <source>
        <dbReference type="Proteomes" id="UP001172708"/>
    </source>
</evidence>
<organism evidence="2 3">
    <name type="scientific">Demequina muriae</name>
    <dbReference type="NCBI Taxonomy" id="3051664"/>
    <lineage>
        <taxon>Bacteria</taxon>
        <taxon>Bacillati</taxon>
        <taxon>Actinomycetota</taxon>
        <taxon>Actinomycetes</taxon>
        <taxon>Micrococcales</taxon>
        <taxon>Demequinaceae</taxon>
        <taxon>Demequina</taxon>
    </lineage>
</organism>
<comment type="caution">
    <text evidence="2">The sequence shown here is derived from an EMBL/GenBank/DDBJ whole genome shotgun (WGS) entry which is preliminary data.</text>
</comment>
<dbReference type="Pfam" id="PF12697">
    <property type="entry name" value="Abhydrolase_6"/>
    <property type="match status" value="1"/>
</dbReference>
<gene>
    <name evidence="2" type="ORF">QQX02_08175</name>
</gene>
<dbReference type="InterPro" id="IPR029058">
    <property type="entry name" value="AB_hydrolase_fold"/>
</dbReference>
<evidence type="ECO:0000313" key="2">
    <source>
        <dbReference type="EMBL" id="MDN4480893.1"/>
    </source>
</evidence>
<keyword evidence="2" id="KW-0378">Hydrolase</keyword>
<dbReference type="Gene3D" id="3.40.50.1820">
    <property type="entry name" value="alpha/beta hydrolase"/>
    <property type="match status" value="1"/>
</dbReference>
<dbReference type="SUPFAM" id="SSF53474">
    <property type="entry name" value="alpha/beta-Hydrolases"/>
    <property type="match status" value="1"/>
</dbReference>
<feature type="domain" description="AB hydrolase-1" evidence="1">
    <location>
        <begin position="44"/>
        <end position="253"/>
    </location>
</feature>
<sequence length="271" mass="28954">MSDRPPFLYRSGTARVDQPYRHGPLSFRVLADADPSADASAPVFVLVHGIGMSHRYLSRLHAALATTGPTFSIDMPGYAGLPKPTADVDVPTMARGLAGAIASLEVGPVVLIGHSMGAQWATAVAVESPELVERLVLIGPVADSEHRSLPAQAAGLVRDSLGESPRANAIIVTDYLRCGMPWYLAQTRHLLSYKIEEDVARLTVPALIIRGARDPISGPEWCGRLRDRIPVASLIQIPGHHHVVQDSAPHAVESAILTFVDDPKPSRGVAT</sequence>